<feature type="compositionally biased region" description="Low complexity" evidence="1">
    <location>
        <begin position="480"/>
        <end position="490"/>
    </location>
</feature>
<dbReference type="CDD" id="cd00067">
    <property type="entry name" value="GAL4"/>
    <property type="match status" value="1"/>
</dbReference>
<feature type="region of interest" description="Disordered" evidence="1">
    <location>
        <begin position="257"/>
        <end position="357"/>
    </location>
</feature>
<comment type="caution">
    <text evidence="3">The sequence shown here is derived from an EMBL/GenBank/DDBJ whole genome shotgun (WGS) entry which is preliminary data.</text>
</comment>
<dbReference type="InterPro" id="IPR036864">
    <property type="entry name" value="Zn2-C6_fun-type_DNA-bd_sf"/>
</dbReference>
<gene>
    <name evidence="3" type="ORF">PHLCEN_2v6063</name>
</gene>
<feature type="compositionally biased region" description="Basic and acidic residues" evidence="1">
    <location>
        <begin position="506"/>
        <end position="523"/>
    </location>
</feature>
<feature type="domain" description="Zn(2)-C6 fungal-type" evidence="2">
    <location>
        <begin position="403"/>
        <end position="438"/>
    </location>
</feature>
<feature type="compositionally biased region" description="Pro residues" evidence="1">
    <location>
        <begin position="259"/>
        <end position="268"/>
    </location>
</feature>
<evidence type="ECO:0000259" key="2">
    <source>
        <dbReference type="PROSITE" id="PS50048"/>
    </source>
</evidence>
<accession>A0A2R6P0J3</accession>
<protein>
    <recommendedName>
        <fullName evidence="2">Zn(2)-C6 fungal-type domain-containing protein</fullName>
    </recommendedName>
</protein>
<dbReference type="STRING" id="98765.A0A2R6P0J3"/>
<feature type="region of interest" description="Disordered" evidence="1">
    <location>
        <begin position="437"/>
        <end position="547"/>
    </location>
</feature>
<dbReference type="Proteomes" id="UP000186601">
    <property type="component" value="Unassembled WGS sequence"/>
</dbReference>
<dbReference type="InterPro" id="IPR001138">
    <property type="entry name" value="Zn2Cys6_DnaBD"/>
</dbReference>
<dbReference type="EMBL" id="MLYV02000582">
    <property type="protein sequence ID" value="PSR82515.1"/>
    <property type="molecule type" value="Genomic_DNA"/>
</dbReference>
<dbReference type="GO" id="GO:0000981">
    <property type="term" value="F:DNA-binding transcription factor activity, RNA polymerase II-specific"/>
    <property type="evidence" value="ECO:0007669"/>
    <property type="project" value="InterPro"/>
</dbReference>
<dbReference type="SMART" id="SM00066">
    <property type="entry name" value="GAL4"/>
    <property type="match status" value="1"/>
</dbReference>
<dbReference type="GO" id="GO:0008270">
    <property type="term" value="F:zinc ion binding"/>
    <property type="evidence" value="ECO:0007669"/>
    <property type="project" value="InterPro"/>
</dbReference>
<dbReference type="SUPFAM" id="SSF57701">
    <property type="entry name" value="Zn2/Cys6 DNA-binding domain"/>
    <property type="match status" value="1"/>
</dbReference>
<dbReference type="PROSITE" id="PS00463">
    <property type="entry name" value="ZN2_CY6_FUNGAL_1"/>
    <property type="match status" value="1"/>
</dbReference>
<proteinExistence type="predicted"/>
<dbReference type="OrthoDB" id="39175at2759"/>
<feature type="compositionally biased region" description="Basic and acidic residues" evidence="1">
    <location>
        <begin position="327"/>
        <end position="336"/>
    </location>
</feature>
<sequence>MYQDDAHQYNVPYFLQPPTGTPLYNPYAYAYGDQSSGVHEASRIDHSYRLRLGSSSSSLDGALNETQLEDTGYSSLHMQNVYNPYDYRGSSQSDMSDIETSAPTCHSYQPAAMDGCSQDRVDEPKAGFPEGSSHQELQHVPMLGDVDTHSYSSSQDEYGDAQSGVGYVSGQTVPVCLEEQDNHTDNGVILPSDPYYRYPLSIPVENSAMVSPSDSYYEYVLNTPVDETPLVIHSAPLPYQISRCSTLADAMTPVTTQPPVLPLPPPVISPASTRSPTPVPAPSMPERHERPSRSPKTKKLIAKLRPLSPAPTPDPNSQSGNRRGRPRKCDQERDLKTQGSESEPPTPSTPVNYPYPDVSCAASHSSIVIGDETSDFEETRGQSIFKLDILGVPKEPKKKPIMACLFCRDRKISCGPPLPGQEDQRCKQCIRRNQQCEWPKESRRGQHKRTPRRLRVEALVDANPLPSNQLTEDLSAKPLSSSASTSTASAVPKPKPERRKYIPKPVKREEQQSVAERRAELRQQRRLVVQQRNLDSASASPERMDEA</sequence>
<dbReference type="PROSITE" id="PS50048">
    <property type="entry name" value="ZN2_CY6_FUNGAL_2"/>
    <property type="match status" value="1"/>
</dbReference>
<dbReference type="Gene3D" id="4.10.240.10">
    <property type="entry name" value="Zn(2)-C6 fungal-type DNA-binding domain"/>
    <property type="match status" value="1"/>
</dbReference>
<reference evidence="3 4" key="1">
    <citation type="submission" date="2018-02" db="EMBL/GenBank/DDBJ databases">
        <title>Genome sequence of the basidiomycete white-rot fungus Phlebia centrifuga.</title>
        <authorList>
            <person name="Granchi Z."/>
            <person name="Peng M."/>
            <person name="de Vries R.P."/>
            <person name="Hilden K."/>
            <person name="Makela M.R."/>
            <person name="Grigoriev I."/>
            <person name="Riley R."/>
        </authorList>
    </citation>
    <scope>NUCLEOTIDE SEQUENCE [LARGE SCALE GENOMIC DNA]</scope>
    <source>
        <strain evidence="3 4">FBCC195</strain>
    </source>
</reference>
<evidence type="ECO:0000313" key="3">
    <source>
        <dbReference type="EMBL" id="PSR82515.1"/>
    </source>
</evidence>
<feature type="compositionally biased region" description="Basic residues" evidence="1">
    <location>
        <begin position="293"/>
        <end position="302"/>
    </location>
</feature>
<evidence type="ECO:0000256" key="1">
    <source>
        <dbReference type="SAM" id="MobiDB-lite"/>
    </source>
</evidence>
<evidence type="ECO:0000313" key="4">
    <source>
        <dbReference type="Proteomes" id="UP000186601"/>
    </source>
</evidence>
<name>A0A2R6P0J3_9APHY</name>
<dbReference type="AlphaFoldDB" id="A0A2R6P0J3"/>
<organism evidence="3 4">
    <name type="scientific">Hermanssonia centrifuga</name>
    <dbReference type="NCBI Taxonomy" id="98765"/>
    <lineage>
        <taxon>Eukaryota</taxon>
        <taxon>Fungi</taxon>
        <taxon>Dikarya</taxon>
        <taxon>Basidiomycota</taxon>
        <taxon>Agaricomycotina</taxon>
        <taxon>Agaricomycetes</taxon>
        <taxon>Polyporales</taxon>
        <taxon>Meruliaceae</taxon>
        <taxon>Hermanssonia</taxon>
    </lineage>
</organism>
<keyword evidence="4" id="KW-1185">Reference proteome</keyword>